<sequence length="310" mass="34287">MLGTQAINLFIGFDSVIIGKDAEIARLYNLVEQSKDIIGKLEDNLDDRKIHKVMQFVANDGSKHQTPQSGRMNVSVNSISGEIAQQPSSLVVGLKVVPNFAVELVDDVDEIENLNVDNEDGYIRGHSVTIDGVGVTIGDVGIGCGGKKAASRTMSSTEDTNDVIDLSQSQYEPEHDPQPKTPSASKFCCCCIFGQARPSQVWRPPLLASVLELGGVKIAKDDVVRDYPTNNVPDSIFIKLGMRLHRRDQHPIGILKNAIYSYFDTTYSNKLDKFDYLCPIVSVKQVKLIDNFTKKKGMTSHCYRIAYRSM</sequence>
<evidence type="ECO:0000313" key="2">
    <source>
        <dbReference type="Proteomes" id="UP001060215"/>
    </source>
</evidence>
<name>A0ACC0GHG2_9ERIC</name>
<dbReference type="EMBL" id="CM045765">
    <property type="protein sequence ID" value="KAI8000601.1"/>
    <property type="molecule type" value="Genomic_DNA"/>
</dbReference>
<keyword evidence="2" id="KW-1185">Reference proteome</keyword>
<comment type="caution">
    <text evidence="1">The sequence shown here is derived from an EMBL/GenBank/DDBJ whole genome shotgun (WGS) entry which is preliminary data.</text>
</comment>
<proteinExistence type="predicted"/>
<protein>
    <submittedName>
        <fullName evidence="1">Uncharacterized protein</fullName>
    </submittedName>
</protein>
<dbReference type="Proteomes" id="UP001060215">
    <property type="component" value="Chromosome 8"/>
</dbReference>
<evidence type="ECO:0000313" key="1">
    <source>
        <dbReference type="EMBL" id="KAI8000601.1"/>
    </source>
</evidence>
<accession>A0ACC0GHG2</accession>
<gene>
    <name evidence="1" type="ORF">LOK49_LG09G02797</name>
</gene>
<reference evidence="1 2" key="1">
    <citation type="journal article" date="2022" name="Plant J.">
        <title>Chromosome-level genome of Camellia lanceoleosa provides a valuable resource for understanding genome evolution and self-incompatibility.</title>
        <authorList>
            <person name="Gong W."/>
            <person name="Xiao S."/>
            <person name="Wang L."/>
            <person name="Liao Z."/>
            <person name="Chang Y."/>
            <person name="Mo W."/>
            <person name="Hu G."/>
            <person name="Li W."/>
            <person name="Zhao G."/>
            <person name="Zhu H."/>
            <person name="Hu X."/>
            <person name="Ji K."/>
            <person name="Xiang X."/>
            <person name="Song Q."/>
            <person name="Yuan D."/>
            <person name="Jin S."/>
            <person name="Zhang L."/>
        </authorList>
    </citation>
    <scope>NUCLEOTIDE SEQUENCE [LARGE SCALE GENOMIC DNA]</scope>
    <source>
        <strain evidence="1">SQ_2022a</strain>
    </source>
</reference>
<organism evidence="1 2">
    <name type="scientific">Camellia lanceoleosa</name>
    <dbReference type="NCBI Taxonomy" id="1840588"/>
    <lineage>
        <taxon>Eukaryota</taxon>
        <taxon>Viridiplantae</taxon>
        <taxon>Streptophyta</taxon>
        <taxon>Embryophyta</taxon>
        <taxon>Tracheophyta</taxon>
        <taxon>Spermatophyta</taxon>
        <taxon>Magnoliopsida</taxon>
        <taxon>eudicotyledons</taxon>
        <taxon>Gunneridae</taxon>
        <taxon>Pentapetalae</taxon>
        <taxon>asterids</taxon>
        <taxon>Ericales</taxon>
        <taxon>Theaceae</taxon>
        <taxon>Camellia</taxon>
    </lineage>
</organism>